<protein>
    <recommendedName>
        <fullName evidence="9">TonB-dependent receptor plug domain-containing protein</fullName>
    </recommendedName>
</protein>
<evidence type="ECO:0000256" key="5">
    <source>
        <dbReference type="ARBA" id="ARBA00023136"/>
    </source>
</evidence>
<dbReference type="SUPFAM" id="SSF56935">
    <property type="entry name" value="Porins"/>
    <property type="match status" value="1"/>
</dbReference>
<dbReference type="PANTHER" id="PTHR40980:SF4">
    <property type="entry name" value="TONB-DEPENDENT RECEPTOR-LIKE BETA-BARREL DOMAIN-CONTAINING PROTEIN"/>
    <property type="match status" value="1"/>
</dbReference>
<comment type="similarity">
    <text evidence="7">Belongs to the TonB-dependent receptor family.</text>
</comment>
<organism evidence="10 11">
    <name type="scientific">Sandaracinobacter neustonicus</name>
    <dbReference type="NCBI Taxonomy" id="1715348"/>
    <lineage>
        <taxon>Bacteria</taxon>
        <taxon>Pseudomonadati</taxon>
        <taxon>Pseudomonadota</taxon>
        <taxon>Alphaproteobacteria</taxon>
        <taxon>Sphingomonadales</taxon>
        <taxon>Sphingosinicellaceae</taxon>
        <taxon>Sandaracinobacter</taxon>
    </lineage>
</organism>
<dbReference type="Pfam" id="PF13715">
    <property type="entry name" value="CarbopepD_reg_2"/>
    <property type="match status" value="1"/>
</dbReference>
<dbReference type="InterPro" id="IPR039426">
    <property type="entry name" value="TonB-dep_rcpt-like"/>
</dbReference>
<evidence type="ECO:0000313" key="10">
    <source>
        <dbReference type="EMBL" id="TPE60226.1"/>
    </source>
</evidence>
<sequence length="564" mass="60711">MPANLPKGRSSVNVRLLSALLLTSAIAAPAIASTVTGTVADAGGVRPLQGADVRIPALGRVTSADAAGRFRFTGLPAGTYDVVVSFAGATASTQSVTVGAEGSVAQMSFALAPDGTDIETILVVGQQANMLSSISRQRAADTVVTVLTKDAMGQFPDQNVAESLRRAPGINVLNDQGEGRFVAVRGLDPNLNSTSINGARVPATGGEDRMVALDVIPSELIESIEIKKTLTPDMDGDTIGGSIEINTTSAFDRKKDFVTLSAEGSYNQLSEEWSPKFGANFAKLITEDFGISGGFSWNKRKFSTDNIEAADWATTKDGYDYAKTIEYRDYDVQRERWGGNLSIDWRPADNTTLYVRGLYSKFDDTELRTRLVFKPTPAPISATDTGFTFESAAGSAGRMEIRRDLKDRREWQTTTSIVAGGRTDVGPWTLDYSGSWSRAEQKEDGSIDPIRFRQRLQGAGAFGVTFDFSDWQRPGFDVTKGEAAFLDPSKYTMSLLEYTDKEDSTDKEWAFKADRPANRGDVAIRRAGRGAAPCRTQFVTNPAGDACHRRATAAGAAARRSASS</sequence>
<keyword evidence="6 7" id="KW-0998">Cell outer membrane</keyword>
<dbReference type="InterPro" id="IPR013784">
    <property type="entry name" value="Carb-bd-like_fold"/>
</dbReference>
<evidence type="ECO:0000256" key="4">
    <source>
        <dbReference type="ARBA" id="ARBA00022692"/>
    </source>
</evidence>
<dbReference type="Gene3D" id="2.60.40.1120">
    <property type="entry name" value="Carboxypeptidase-like, regulatory domain"/>
    <property type="match status" value="1"/>
</dbReference>
<dbReference type="PANTHER" id="PTHR40980">
    <property type="entry name" value="PLUG DOMAIN-CONTAINING PROTEIN"/>
    <property type="match status" value="1"/>
</dbReference>
<evidence type="ECO:0000256" key="1">
    <source>
        <dbReference type="ARBA" id="ARBA00004571"/>
    </source>
</evidence>
<feature type="signal peptide" evidence="8">
    <location>
        <begin position="1"/>
        <end position="32"/>
    </location>
</feature>
<evidence type="ECO:0000256" key="7">
    <source>
        <dbReference type="PROSITE-ProRule" id="PRU01360"/>
    </source>
</evidence>
<dbReference type="GO" id="GO:0009279">
    <property type="term" value="C:cell outer membrane"/>
    <property type="evidence" value="ECO:0007669"/>
    <property type="project" value="UniProtKB-SubCell"/>
</dbReference>
<evidence type="ECO:0000256" key="6">
    <source>
        <dbReference type="ARBA" id="ARBA00023237"/>
    </source>
</evidence>
<evidence type="ECO:0000256" key="3">
    <source>
        <dbReference type="ARBA" id="ARBA00022452"/>
    </source>
</evidence>
<keyword evidence="4 7" id="KW-0812">Transmembrane</keyword>
<dbReference type="InterPro" id="IPR037066">
    <property type="entry name" value="Plug_dom_sf"/>
</dbReference>
<feature type="chain" id="PRO_5021199652" description="TonB-dependent receptor plug domain-containing protein" evidence="8">
    <location>
        <begin position="33"/>
        <end position="564"/>
    </location>
</feature>
<gene>
    <name evidence="10" type="ORF">FJQ54_12445</name>
</gene>
<keyword evidence="8" id="KW-0732">Signal</keyword>
<dbReference type="AlphaFoldDB" id="A0A501XI55"/>
<accession>A0A501XI55</accession>
<name>A0A501XI55_9SPHN</name>
<evidence type="ECO:0000256" key="8">
    <source>
        <dbReference type="SAM" id="SignalP"/>
    </source>
</evidence>
<dbReference type="InterPro" id="IPR036942">
    <property type="entry name" value="Beta-barrel_TonB_sf"/>
</dbReference>
<keyword evidence="5 7" id="KW-0472">Membrane</keyword>
<keyword evidence="3 7" id="KW-1134">Transmembrane beta strand</keyword>
<comment type="subcellular location">
    <subcellularLocation>
        <location evidence="1 7">Cell outer membrane</location>
        <topology evidence="1 7">Multi-pass membrane protein</topology>
    </subcellularLocation>
</comment>
<evidence type="ECO:0000256" key="2">
    <source>
        <dbReference type="ARBA" id="ARBA00022448"/>
    </source>
</evidence>
<dbReference type="Proteomes" id="UP000319897">
    <property type="component" value="Unassembled WGS sequence"/>
</dbReference>
<dbReference type="EMBL" id="VFSU01000028">
    <property type="protein sequence ID" value="TPE60226.1"/>
    <property type="molecule type" value="Genomic_DNA"/>
</dbReference>
<evidence type="ECO:0000313" key="11">
    <source>
        <dbReference type="Proteomes" id="UP000319897"/>
    </source>
</evidence>
<dbReference type="Gene3D" id="2.40.170.20">
    <property type="entry name" value="TonB-dependent receptor, beta-barrel domain"/>
    <property type="match status" value="1"/>
</dbReference>
<dbReference type="PROSITE" id="PS52016">
    <property type="entry name" value="TONB_DEPENDENT_REC_3"/>
    <property type="match status" value="1"/>
</dbReference>
<dbReference type="Gene3D" id="2.170.130.10">
    <property type="entry name" value="TonB-dependent receptor, plug domain"/>
    <property type="match status" value="1"/>
</dbReference>
<keyword evidence="11" id="KW-1185">Reference proteome</keyword>
<evidence type="ECO:0000259" key="9">
    <source>
        <dbReference type="Pfam" id="PF07715"/>
    </source>
</evidence>
<reference evidence="10 11" key="1">
    <citation type="submission" date="2019-06" db="EMBL/GenBank/DDBJ databases">
        <authorList>
            <person name="Lee I."/>
            <person name="Jang G.I."/>
            <person name="Hwang C.Y."/>
        </authorList>
    </citation>
    <scope>NUCLEOTIDE SEQUENCE [LARGE SCALE GENOMIC DNA]</scope>
    <source>
        <strain evidence="10 11">PAMC 28131</strain>
    </source>
</reference>
<dbReference type="SUPFAM" id="SSF49452">
    <property type="entry name" value="Starch-binding domain-like"/>
    <property type="match status" value="1"/>
</dbReference>
<dbReference type="GO" id="GO:0030246">
    <property type="term" value="F:carbohydrate binding"/>
    <property type="evidence" value="ECO:0007669"/>
    <property type="project" value="InterPro"/>
</dbReference>
<keyword evidence="2 7" id="KW-0813">Transport</keyword>
<comment type="caution">
    <text evidence="10">The sequence shown here is derived from an EMBL/GenBank/DDBJ whole genome shotgun (WGS) entry which is preliminary data.</text>
</comment>
<proteinExistence type="inferred from homology"/>
<dbReference type="OrthoDB" id="5476657at2"/>
<dbReference type="Pfam" id="PF07715">
    <property type="entry name" value="Plug"/>
    <property type="match status" value="1"/>
</dbReference>
<feature type="domain" description="TonB-dependent receptor plug" evidence="9">
    <location>
        <begin position="138"/>
        <end position="241"/>
    </location>
</feature>
<dbReference type="InterPro" id="IPR012910">
    <property type="entry name" value="Plug_dom"/>
</dbReference>